<evidence type="ECO:0000313" key="2">
    <source>
        <dbReference type="EMBL" id="MBU5676690.1"/>
    </source>
</evidence>
<keyword evidence="1" id="KW-0678">Repressor</keyword>
<protein>
    <recommendedName>
        <fullName evidence="1">Translational regulator CsrA</fullName>
    </recommendedName>
</protein>
<dbReference type="EMBL" id="JAHLQK010000003">
    <property type="protein sequence ID" value="MBU5676690.1"/>
    <property type="molecule type" value="Genomic_DNA"/>
</dbReference>
<gene>
    <name evidence="1 2" type="primary">csrA</name>
    <name evidence="2" type="ORF">KQI88_09685</name>
</gene>
<accession>A0ABS6G2I8</accession>
<dbReference type="PANTHER" id="PTHR34984:SF1">
    <property type="entry name" value="CARBON STORAGE REGULATOR"/>
    <property type="match status" value="1"/>
</dbReference>
<dbReference type="Proteomes" id="UP000779508">
    <property type="component" value="Unassembled WGS sequence"/>
</dbReference>
<evidence type="ECO:0000256" key="1">
    <source>
        <dbReference type="HAMAP-Rule" id="MF_00167"/>
    </source>
</evidence>
<comment type="subunit">
    <text evidence="1">Homodimer; the beta-strands of each monomer intercalate to form a hydrophobic core, while the alpha-helices form wings that extend away from the core.</text>
</comment>
<sequence>MLVLSRRANESIMIGNDIEIKILGIDEGKVKLGIEAPKDVEICRREIYIEIEEENITASKQQLDIESLKGIFTQK</sequence>
<evidence type="ECO:0000313" key="3">
    <source>
        <dbReference type="Proteomes" id="UP000779508"/>
    </source>
</evidence>
<name>A0ABS6G2I8_9FIRM</name>
<comment type="subcellular location">
    <subcellularLocation>
        <location evidence="1">Cytoplasm</location>
    </subcellularLocation>
</comment>
<dbReference type="HAMAP" id="MF_00167">
    <property type="entry name" value="CsrA"/>
    <property type="match status" value="1"/>
</dbReference>
<dbReference type="NCBIfam" id="TIGR00202">
    <property type="entry name" value="csrA"/>
    <property type="match status" value="1"/>
</dbReference>
<comment type="function">
    <text evidence="1">A translational regulator that binds mRNA to regulate translation initiation and/or mRNA stability. Usually binds in the 5'-UTR at or near the Shine-Dalgarno sequence preventing ribosome-binding, thus repressing translation. Its main target seems to be the major flagellin gene, while its function is anatagonized by FliW.</text>
</comment>
<dbReference type="RefSeq" id="WP_216416770.1">
    <property type="nucleotide sequence ID" value="NZ_JAHLQK010000003.1"/>
</dbReference>
<dbReference type="NCBIfam" id="NF002469">
    <property type="entry name" value="PRK01712.1"/>
    <property type="match status" value="1"/>
</dbReference>
<keyword evidence="1" id="KW-0810">Translation regulation</keyword>
<dbReference type="InterPro" id="IPR003751">
    <property type="entry name" value="CsrA"/>
</dbReference>
<keyword evidence="1" id="KW-0963">Cytoplasm</keyword>
<proteinExistence type="inferred from homology"/>
<dbReference type="PANTHER" id="PTHR34984">
    <property type="entry name" value="CARBON STORAGE REGULATOR"/>
    <property type="match status" value="1"/>
</dbReference>
<dbReference type="Pfam" id="PF02599">
    <property type="entry name" value="CsrA"/>
    <property type="match status" value="1"/>
</dbReference>
<keyword evidence="1" id="KW-1005">Bacterial flagellum biogenesis</keyword>
<comment type="caution">
    <text evidence="2">The sequence shown here is derived from an EMBL/GenBank/DDBJ whole genome shotgun (WGS) entry which is preliminary data.</text>
</comment>
<keyword evidence="3" id="KW-1185">Reference proteome</keyword>
<reference evidence="2 3" key="1">
    <citation type="submission" date="2021-06" db="EMBL/GenBank/DDBJ databases">
        <authorList>
            <person name="Sun Q."/>
            <person name="Li D."/>
        </authorList>
    </citation>
    <scope>NUCLEOTIDE SEQUENCE [LARGE SCALE GENOMIC DNA]</scope>
    <source>
        <strain evidence="2 3">MSJ-5</strain>
    </source>
</reference>
<keyword evidence="1" id="KW-0694">RNA-binding</keyword>
<organism evidence="2 3">
    <name type="scientific">Alkaliphilus flagellatus</name>
    <dbReference type="NCBI Taxonomy" id="2841507"/>
    <lineage>
        <taxon>Bacteria</taxon>
        <taxon>Bacillati</taxon>
        <taxon>Bacillota</taxon>
        <taxon>Clostridia</taxon>
        <taxon>Peptostreptococcales</taxon>
        <taxon>Natronincolaceae</taxon>
        <taxon>Alkaliphilus</taxon>
    </lineage>
</organism>
<comment type="similarity">
    <text evidence="1">Belongs to the CsrA/RsmA family.</text>
</comment>